<dbReference type="Pfam" id="PF00096">
    <property type="entry name" value="zf-C2H2"/>
    <property type="match status" value="4"/>
</dbReference>
<evidence type="ECO:0000256" key="10">
    <source>
        <dbReference type="PROSITE-ProRule" id="PRU00042"/>
    </source>
</evidence>
<feature type="region of interest" description="Disordered" evidence="11">
    <location>
        <begin position="653"/>
        <end position="680"/>
    </location>
</feature>
<comment type="similarity">
    <text evidence="1">Belongs to the glycosyltransferase group 1 family. Glycosyltransferase 4 subfamily.</text>
</comment>
<dbReference type="Gene3D" id="3.40.50.2000">
    <property type="entry name" value="Glycogen Phosphorylase B"/>
    <property type="match status" value="1"/>
</dbReference>
<feature type="compositionally biased region" description="Low complexity" evidence="11">
    <location>
        <begin position="522"/>
        <end position="532"/>
    </location>
</feature>
<evidence type="ECO:0000256" key="8">
    <source>
        <dbReference type="ARBA" id="ARBA00044539"/>
    </source>
</evidence>
<gene>
    <name evidence="13" type="ORF">EGR_07735</name>
</gene>
<accession>W6UA60</accession>
<dbReference type="GO" id="GO:0016438">
    <property type="term" value="F:tRNA-queuosine(34) beta-mannosyltransferase activity"/>
    <property type="evidence" value="ECO:0007669"/>
    <property type="project" value="UniProtKB-EC"/>
</dbReference>
<evidence type="ECO:0000256" key="7">
    <source>
        <dbReference type="ARBA" id="ARBA00044517"/>
    </source>
</evidence>
<dbReference type="PANTHER" id="PTHR13615:SF3">
    <property type="entry name" value="GLYCOSYLTRANSFERASE-LIKE DOMAIN-CONTAINING PROTEIN 1"/>
    <property type="match status" value="1"/>
</dbReference>
<dbReference type="GeneID" id="36343450"/>
<keyword evidence="4" id="KW-0479">Metal-binding</keyword>
<dbReference type="InterPro" id="IPR022701">
    <property type="entry name" value="QTMAN_N"/>
</dbReference>
<feature type="compositionally biased region" description="Low complexity" evidence="11">
    <location>
        <begin position="930"/>
        <end position="955"/>
    </location>
</feature>
<dbReference type="OrthoDB" id="10032790at2759"/>
<feature type="region of interest" description="Disordered" evidence="11">
    <location>
        <begin position="925"/>
        <end position="955"/>
    </location>
</feature>
<keyword evidence="14" id="KW-1185">Reference proteome</keyword>
<dbReference type="SUPFAM" id="SSF53756">
    <property type="entry name" value="UDP-Glycosyltransferase/glycogen phosphorylase"/>
    <property type="match status" value="1"/>
</dbReference>
<evidence type="ECO:0000256" key="9">
    <source>
        <dbReference type="ARBA" id="ARBA00048439"/>
    </source>
</evidence>
<organism evidence="13 14">
    <name type="scientific">Echinococcus granulosus</name>
    <name type="common">Hydatid tapeworm</name>
    <dbReference type="NCBI Taxonomy" id="6210"/>
    <lineage>
        <taxon>Eukaryota</taxon>
        <taxon>Metazoa</taxon>
        <taxon>Spiralia</taxon>
        <taxon>Lophotrochozoa</taxon>
        <taxon>Platyhelminthes</taxon>
        <taxon>Cestoda</taxon>
        <taxon>Eucestoda</taxon>
        <taxon>Cyclophyllidea</taxon>
        <taxon>Taeniidae</taxon>
        <taxon>Echinococcus</taxon>
        <taxon>Echinococcus granulosus group</taxon>
    </lineage>
</organism>
<evidence type="ECO:0000256" key="11">
    <source>
        <dbReference type="SAM" id="MobiDB-lite"/>
    </source>
</evidence>
<dbReference type="GO" id="GO:0008270">
    <property type="term" value="F:zinc ion binding"/>
    <property type="evidence" value="ECO:0007669"/>
    <property type="project" value="UniProtKB-KW"/>
</dbReference>
<evidence type="ECO:0000256" key="3">
    <source>
        <dbReference type="ARBA" id="ARBA00022679"/>
    </source>
</evidence>
<dbReference type="SUPFAM" id="SSF57667">
    <property type="entry name" value="beta-beta-alpha zinc fingers"/>
    <property type="match status" value="2"/>
</dbReference>
<dbReference type="PROSITE" id="PS50157">
    <property type="entry name" value="ZINC_FINGER_C2H2_2"/>
    <property type="match status" value="4"/>
</dbReference>
<reference evidence="13 14" key="1">
    <citation type="journal article" date="2013" name="Nat. Genet.">
        <title>The genome of the hydatid tapeworm Echinococcus granulosus.</title>
        <authorList>
            <person name="Zheng H."/>
            <person name="Zhang W."/>
            <person name="Zhang L."/>
            <person name="Zhang Z."/>
            <person name="Li J."/>
            <person name="Lu G."/>
            <person name="Zhu Y."/>
            <person name="Wang Y."/>
            <person name="Huang Y."/>
            <person name="Liu J."/>
            <person name="Kang H."/>
            <person name="Chen J."/>
            <person name="Wang L."/>
            <person name="Chen A."/>
            <person name="Yu S."/>
            <person name="Gao Z."/>
            <person name="Jin L."/>
            <person name="Gu W."/>
            <person name="Wang Z."/>
            <person name="Zhao L."/>
            <person name="Shi B."/>
            <person name="Wen H."/>
            <person name="Lin R."/>
            <person name="Jones M.K."/>
            <person name="Brejova B."/>
            <person name="Vinar T."/>
            <person name="Zhao G."/>
            <person name="McManus D.P."/>
            <person name="Chen Z."/>
            <person name="Zhou Y."/>
            <person name="Wang S."/>
        </authorList>
    </citation>
    <scope>NUCLEOTIDE SEQUENCE [LARGE SCALE GENOMIC DNA]</scope>
</reference>
<dbReference type="Pfam" id="PF12038">
    <property type="entry name" value="QTMAN_N"/>
    <property type="match status" value="1"/>
</dbReference>
<comment type="catalytic activity">
    <reaction evidence="9">
        <text>queuosine(34) in tRNA(Asp) + GDP-alpha-D-mannose = O-4''-alpha-D-mannosylqueuosine(34) in tRNA(Asp) + GDP + H(+)</text>
        <dbReference type="Rhea" id="RHEA:12885"/>
        <dbReference type="Rhea" id="RHEA-COMP:18572"/>
        <dbReference type="Rhea" id="RHEA-COMP:18581"/>
        <dbReference type="ChEBI" id="CHEBI:15378"/>
        <dbReference type="ChEBI" id="CHEBI:57527"/>
        <dbReference type="ChEBI" id="CHEBI:58189"/>
        <dbReference type="ChEBI" id="CHEBI:194431"/>
        <dbReference type="ChEBI" id="CHEBI:194442"/>
        <dbReference type="EC" id="2.4.1.110"/>
    </reaction>
    <physiologicalReaction direction="left-to-right" evidence="9">
        <dbReference type="Rhea" id="RHEA:12886"/>
    </physiologicalReaction>
</comment>
<feature type="domain" description="C2H2-type" evidence="12">
    <location>
        <begin position="545"/>
        <end position="572"/>
    </location>
</feature>
<proteinExistence type="inferred from homology"/>
<dbReference type="FunFam" id="3.30.160.60:FF:000065">
    <property type="entry name" value="B-cell CLL/lymphoma 6, member B"/>
    <property type="match status" value="1"/>
</dbReference>
<feature type="region of interest" description="Disordered" evidence="11">
    <location>
        <begin position="520"/>
        <end position="539"/>
    </location>
</feature>
<evidence type="ECO:0000256" key="5">
    <source>
        <dbReference type="ARBA" id="ARBA00022771"/>
    </source>
</evidence>
<feature type="compositionally biased region" description="Polar residues" evidence="11">
    <location>
        <begin position="655"/>
        <end position="668"/>
    </location>
</feature>
<dbReference type="InterPro" id="IPR036236">
    <property type="entry name" value="Znf_C2H2_sf"/>
</dbReference>
<dbReference type="SMART" id="SM00355">
    <property type="entry name" value="ZnF_C2H2"/>
    <property type="match status" value="4"/>
</dbReference>
<feature type="domain" description="C2H2-type" evidence="12">
    <location>
        <begin position="601"/>
        <end position="628"/>
    </location>
</feature>
<feature type="domain" description="C2H2-type" evidence="12">
    <location>
        <begin position="572"/>
        <end position="600"/>
    </location>
</feature>
<evidence type="ECO:0000256" key="1">
    <source>
        <dbReference type="ARBA" id="ARBA00009481"/>
    </source>
</evidence>
<dbReference type="PANTHER" id="PTHR13615">
    <property type="entry name" value="GLYCOSYLTRANSFERASE-LIKE 1"/>
    <property type="match status" value="1"/>
</dbReference>
<dbReference type="STRING" id="6210.W6UA60"/>
<comment type="caution">
    <text evidence="13">The sequence shown here is derived from an EMBL/GenBank/DDBJ whole genome shotgun (WGS) entry which is preliminary data.</text>
</comment>
<dbReference type="Proteomes" id="UP000019149">
    <property type="component" value="Unassembled WGS sequence"/>
</dbReference>
<keyword evidence="6" id="KW-0862">Zinc</keyword>
<evidence type="ECO:0000256" key="6">
    <source>
        <dbReference type="ARBA" id="ARBA00022833"/>
    </source>
</evidence>
<dbReference type="CTD" id="36343450"/>
<evidence type="ECO:0000256" key="4">
    <source>
        <dbReference type="ARBA" id="ARBA00022723"/>
    </source>
</evidence>
<feature type="domain" description="C2H2-type" evidence="12">
    <location>
        <begin position="629"/>
        <end position="657"/>
    </location>
</feature>
<dbReference type="KEGG" id="egl:EGR_07735"/>
<dbReference type="Gene3D" id="3.30.160.60">
    <property type="entry name" value="Classic Zinc Finger"/>
    <property type="match status" value="2"/>
</dbReference>
<sequence>MDQMIQEASDATILLVEGFNGGSHKQLISTLEGLLTEKGETVCVVSLPANKWHWRARTGALALAALIPKSSRANGGFRVLFTSAVFSLPELLALRPDLASIPHKYLYFHENQLTYPLREGDKNAAKPDYQFGYVQVLSALAADLVLFNSSFNMHSFYERLPAFLAAGLPTPPSPRVPEPRELVEKLLKPKSRVLHFLVEPPPLPVLFHGDVEDFEAAIRFQAERIRARGRAPLRILWNHRWDYDKNPVDFFKVIFDLANISVDEEFFNLGGSTLRPSIGDVMTPSEITPPPPPSKQAQTNFQISVIGGASQDVPRIFPIAESYLRSTGHIAVWGFVDSRETYWRTLTDCDVVVSTAKHEFFGVAVVEAVAVGCVPLLPHRLAYPELLAHEPTPSKCLYRTLPQMRKQLKCWIGAPDRLRERATKALLAAYGWKGAGTEAWLRKGPRAMELLRGACIPQCSDFPPPISTIQQANVSNIQSFPAQGGSPIVQMDNPNPFSSIVLKQEEPSPSSISALFTGDFTQQQQQPSSSSSTATSNDAPVQKGHACDVCHKVFADRSLLSKHKIAHAEAKHICNTCGRAFVREDKLRRHFRSVHSNERPFVCEVCNKAFARKDKLQEHAKHHNKDITFPCTVCNEVFLMRSLLNRHLRTEHQIKQTAESSRNPARSQDGSKKKRSRAQEADFTKLAMENATVGITAAAASAVAPTTSGFYQHPGWNAANLLLYNRYQQSQQQAAQPAFDFWGGNNGYFYGQQYSAAGYQFPTIQYAAAMRQHQQQQQQATQQATVSSGLSYNPAAAAALTARLFSPGNYFWPQPSQGFVLPQAGTASTNSAAATTSLIPTANPYFPAPLTAATVTTTTAAAVTTDVTATTAKTVVTEAAPSSVQPQVIFDVGPSGYSVQSTASTASSSSYQTAYYQAASLAGSEEAVSTTAAPPRQQQQQATDPGTAPAFAYTN</sequence>
<evidence type="ECO:0000256" key="2">
    <source>
        <dbReference type="ARBA" id="ARBA00022676"/>
    </source>
</evidence>
<dbReference type="EMBL" id="APAU02000085">
    <property type="protein sequence ID" value="EUB57411.1"/>
    <property type="molecule type" value="Genomic_DNA"/>
</dbReference>
<dbReference type="RefSeq" id="XP_024348607.1">
    <property type="nucleotide sequence ID" value="XM_024496984.1"/>
</dbReference>
<dbReference type="InterPro" id="IPR051862">
    <property type="entry name" value="GT-like_domain_containing_1"/>
</dbReference>
<evidence type="ECO:0000259" key="12">
    <source>
        <dbReference type="PROSITE" id="PS50157"/>
    </source>
</evidence>
<protein>
    <recommendedName>
        <fullName evidence="8">tRNA-queuosine alpha-mannosyltransferase</fullName>
        <ecNumber evidence="7">2.4.1.110</ecNumber>
    </recommendedName>
</protein>
<evidence type="ECO:0000313" key="14">
    <source>
        <dbReference type="Proteomes" id="UP000019149"/>
    </source>
</evidence>
<dbReference type="InterPro" id="IPR013087">
    <property type="entry name" value="Znf_C2H2_type"/>
</dbReference>
<keyword evidence="3" id="KW-0808">Transferase</keyword>
<dbReference type="EC" id="2.4.1.110" evidence="7"/>
<keyword evidence="2" id="KW-0328">Glycosyltransferase</keyword>
<name>W6UA60_ECHGR</name>
<dbReference type="PROSITE" id="PS00028">
    <property type="entry name" value="ZINC_FINGER_C2H2_1"/>
    <property type="match status" value="4"/>
</dbReference>
<dbReference type="AlphaFoldDB" id="W6UA60"/>
<evidence type="ECO:0000313" key="13">
    <source>
        <dbReference type="EMBL" id="EUB57411.1"/>
    </source>
</evidence>
<keyword evidence="5 10" id="KW-0863">Zinc-finger</keyword>